<proteinExistence type="predicted"/>
<feature type="compositionally biased region" description="Low complexity" evidence="1">
    <location>
        <begin position="12"/>
        <end position="27"/>
    </location>
</feature>
<evidence type="ECO:0000313" key="3">
    <source>
        <dbReference type="EMBL" id="MBD9697918.1"/>
    </source>
</evidence>
<feature type="compositionally biased region" description="Pro residues" evidence="1">
    <location>
        <begin position="28"/>
        <end position="45"/>
    </location>
</feature>
<keyword evidence="4" id="KW-1185">Reference proteome</keyword>
<gene>
    <name evidence="3" type="ORF">IGS67_00180</name>
</gene>
<evidence type="ECO:0000313" key="4">
    <source>
        <dbReference type="Proteomes" id="UP000642107"/>
    </source>
</evidence>
<evidence type="ECO:0000256" key="1">
    <source>
        <dbReference type="SAM" id="MobiDB-lite"/>
    </source>
</evidence>
<evidence type="ECO:0000256" key="2">
    <source>
        <dbReference type="SAM" id="Phobius"/>
    </source>
</evidence>
<keyword evidence="2" id="KW-0812">Transmembrane</keyword>
<name>A0ABR9DLP8_9MICO</name>
<reference evidence="3 4" key="1">
    <citation type="submission" date="2020-09" db="EMBL/GenBank/DDBJ databases">
        <title>Flavimobilis rhizosphaerae sp. nov., isolated from rhizosphere soil of Spartina alterniflora.</title>
        <authorList>
            <person name="Hanqin C."/>
        </authorList>
    </citation>
    <scope>NUCLEOTIDE SEQUENCE [LARGE SCALE GENOMIC DNA]</scope>
    <source>
        <strain evidence="3 4">GY 10621</strain>
    </source>
</reference>
<keyword evidence="2" id="KW-0472">Membrane</keyword>
<feature type="transmembrane region" description="Helical" evidence="2">
    <location>
        <begin position="124"/>
        <end position="144"/>
    </location>
</feature>
<keyword evidence="2" id="KW-1133">Transmembrane helix</keyword>
<feature type="compositionally biased region" description="Pro residues" evidence="1">
    <location>
        <begin position="1"/>
        <end position="11"/>
    </location>
</feature>
<dbReference type="EMBL" id="JACZDF010000001">
    <property type="protein sequence ID" value="MBD9697918.1"/>
    <property type="molecule type" value="Genomic_DNA"/>
</dbReference>
<feature type="transmembrane region" description="Helical" evidence="2">
    <location>
        <begin position="88"/>
        <end position="112"/>
    </location>
</feature>
<protein>
    <submittedName>
        <fullName evidence="3">Uncharacterized protein</fullName>
    </submittedName>
</protein>
<feature type="region of interest" description="Disordered" evidence="1">
    <location>
        <begin position="1"/>
        <end position="45"/>
    </location>
</feature>
<dbReference type="RefSeq" id="WP_192276545.1">
    <property type="nucleotide sequence ID" value="NZ_JACZDF010000001.1"/>
</dbReference>
<dbReference type="Proteomes" id="UP000642107">
    <property type="component" value="Unassembled WGS sequence"/>
</dbReference>
<organism evidence="3 4">
    <name type="scientific">Flavimobilis rhizosphaerae</name>
    <dbReference type="NCBI Taxonomy" id="2775421"/>
    <lineage>
        <taxon>Bacteria</taxon>
        <taxon>Bacillati</taxon>
        <taxon>Actinomycetota</taxon>
        <taxon>Actinomycetes</taxon>
        <taxon>Micrococcales</taxon>
        <taxon>Jonesiaceae</taxon>
        <taxon>Flavimobilis</taxon>
    </lineage>
</organism>
<accession>A0ABR9DLP8</accession>
<comment type="caution">
    <text evidence="3">The sequence shown here is derived from an EMBL/GenBank/DDBJ whole genome shotgun (WGS) entry which is preliminary data.</text>
</comment>
<sequence>MSASVPPPAEPEPGSEGSPAPLFASPDGPAPAAPDPWSLPVPAAPPPVVPESERLVGYAPQTHLADGWDPRALGTLAPPAAPAPRERLAVPAFVLAWVLAPVGAVLGVVAAVRARRARRRGVGLAVAAVVVGLTVSVVVPTVVLPSSEAWARAVGATAPLGDVTGPTSAYARQLRDGHCLESLPDGNVRRVTVVPCDGPHAATVVAVVPLRGSTWPGDAEVLRVVETRCRVTAPSGTDVVALTPTAAGWRAGDRSGLCLARAATGT</sequence>